<dbReference type="SUPFAM" id="SSF56059">
    <property type="entry name" value="Glutathione synthetase ATP-binding domain-like"/>
    <property type="match status" value="1"/>
</dbReference>
<keyword evidence="3" id="KW-0436">Ligase</keyword>
<dbReference type="Gene3D" id="3.30.1490.20">
    <property type="entry name" value="ATP-grasp fold, A domain"/>
    <property type="match status" value="1"/>
</dbReference>
<dbReference type="Proteomes" id="UP000060043">
    <property type="component" value="Chromosome"/>
</dbReference>
<dbReference type="EMBL" id="CP013695">
    <property type="protein sequence ID" value="ALU31682.1"/>
    <property type="molecule type" value="Genomic_DNA"/>
</dbReference>
<evidence type="ECO:0000256" key="8">
    <source>
        <dbReference type="ARBA" id="ARBA00022842"/>
    </source>
</evidence>
<evidence type="ECO:0000256" key="3">
    <source>
        <dbReference type="ARBA" id="ARBA00022598"/>
    </source>
</evidence>
<dbReference type="InterPro" id="IPR013815">
    <property type="entry name" value="ATP_grasp_subdomain_1"/>
</dbReference>
<keyword evidence="4" id="KW-0028">Amino-acid biosynthesis</keyword>
<dbReference type="PROSITE" id="PS50975">
    <property type="entry name" value="ATP_GRASP"/>
    <property type="match status" value="1"/>
</dbReference>
<dbReference type="InterPro" id="IPR011870">
    <property type="entry name" value="LysX_arch"/>
</dbReference>
<dbReference type="RefSeq" id="WP_015385490.1">
    <property type="nucleotide sequence ID" value="NZ_BHWZ01000001.1"/>
</dbReference>
<comment type="pathway">
    <text evidence="9">Amino-acid biosynthesis.</text>
</comment>
<dbReference type="PANTHER" id="PTHR21621:SF2">
    <property type="entry name" value="COENZYME GAMMA-F420-2:ALPHA-L-GLUTAMATE LIGASE"/>
    <property type="match status" value="1"/>
</dbReference>
<evidence type="ECO:0000256" key="10">
    <source>
        <dbReference type="PROSITE-ProRule" id="PRU00409"/>
    </source>
</evidence>
<dbReference type="FunFam" id="3.30.470.20:FF:000058">
    <property type="entry name" value="Alpha-aminoadipate--LysW ligase LysX protein"/>
    <property type="match status" value="1"/>
</dbReference>
<sequence>MIIGVSYDLLRWEEKDIITEAKKSGFKAIPIFTKDFYSAIGVGENYSELEADVIIQRNTSHARALTTSLIFEGWNYNVVNDATSLFKCGNKLYTLSLLAKHNIKTPRTIVTFSKDKAVDLAKKIGFPAVIKPIEGSWGRMVAKAVDEDILYSFLEYQEYTTSQFRQIYLVQEFVKKPNRDIRIFVMGDEAPVGIYRVNERNWKTNTALGARALPLKIDDELRDLALKVRDIMGGFFLGIDIFEDPERGYLVNEVNGVPEYKNTVRVNNFNVSSYLLNKLREWIKK</sequence>
<evidence type="ECO:0000256" key="4">
    <source>
        <dbReference type="ARBA" id="ARBA00022605"/>
    </source>
</evidence>
<gene>
    <name evidence="12" type="ORF">ATZ20_05665</name>
</gene>
<dbReference type="GO" id="GO:0043774">
    <property type="term" value="F:coenzyme F420-2 alpha-glutamyl ligase activity"/>
    <property type="evidence" value="ECO:0007669"/>
    <property type="project" value="TreeGrafter"/>
</dbReference>
<dbReference type="PANTHER" id="PTHR21621">
    <property type="entry name" value="RIBOSOMAL PROTEIN S6 MODIFICATION PROTEIN"/>
    <property type="match status" value="1"/>
</dbReference>
<dbReference type="GO" id="GO:0046872">
    <property type="term" value="F:metal ion binding"/>
    <property type="evidence" value="ECO:0007669"/>
    <property type="project" value="UniProtKB-KW"/>
</dbReference>
<dbReference type="NCBIfam" id="TIGR00768">
    <property type="entry name" value="rimK_fam"/>
    <property type="match status" value="1"/>
</dbReference>
<name>A0A0U2WZV0_9CREN</name>
<evidence type="ECO:0000259" key="11">
    <source>
        <dbReference type="PROSITE" id="PS50975"/>
    </source>
</evidence>
<dbReference type="InterPro" id="IPR011761">
    <property type="entry name" value="ATP-grasp"/>
</dbReference>
<dbReference type="AlphaFoldDB" id="A0A0U2WZV0"/>
<dbReference type="InterPro" id="IPR013651">
    <property type="entry name" value="ATP-grasp_RimK-type"/>
</dbReference>
<evidence type="ECO:0000256" key="1">
    <source>
        <dbReference type="ARBA" id="ARBA00001946"/>
    </source>
</evidence>
<evidence type="ECO:0000256" key="6">
    <source>
        <dbReference type="ARBA" id="ARBA00022741"/>
    </source>
</evidence>
<evidence type="ECO:0000313" key="12">
    <source>
        <dbReference type="EMBL" id="ALU31682.1"/>
    </source>
</evidence>
<protein>
    <submittedName>
        <fullName evidence="12">Lysine biosynthesis protein LysX</fullName>
    </submittedName>
</protein>
<feature type="domain" description="ATP-grasp" evidence="11">
    <location>
        <begin position="95"/>
        <end position="280"/>
    </location>
</feature>
<dbReference type="InterPro" id="IPR004666">
    <property type="entry name" value="Rp_bS6_RimK/Lys_biosynth_LsyX"/>
</dbReference>
<dbReference type="NCBIfam" id="TIGR02144">
    <property type="entry name" value="LysX_arch"/>
    <property type="match status" value="1"/>
</dbReference>
<evidence type="ECO:0000256" key="5">
    <source>
        <dbReference type="ARBA" id="ARBA00022723"/>
    </source>
</evidence>
<dbReference type="InterPro" id="IPR016185">
    <property type="entry name" value="PreATP-grasp_dom_sf"/>
</dbReference>
<dbReference type="InterPro" id="IPR054562">
    <property type="entry name" value="LysX/ArgX_preATP_grasp"/>
</dbReference>
<evidence type="ECO:0000313" key="13">
    <source>
        <dbReference type="Proteomes" id="UP000060043"/>
    </source>
</evidence>
<keyword evidence="7 10" id="KW-0067">ATP-binding</keyword>
<reference evidence="12 13" key="1">
    <citation type="submission" date="2015-12" db="EMBL/GenBank/DDBJ databases">
        <title>A stable core within a dynamic pangenome in Sulfolobus acidocaldarius.</title>
        <authorList>
            <person name="Anderson R."/>
            <person name="Kouris A."/>
            <person name="Seward C."/>
            <person name="Campbell K."/>
            <person name="Whitaker R."/>
        </authorList>
    </citation>
    <scope>NUCLEOTIDE SEQUENCE [LARGE SCALE GENOMIC DNA]</scope>
    <source>
        <strain evidence="12 13">NG05B_CO5_07</strain>
    </source>
</reference>
<keyword evidence="8" id="KW-0460">Magnesium</keyword>
<dbReference type="Pfam" id="PF22626">
    <property type="entry name" value="LysX_preATP_grasp"/>
    <property type="match status" value="1"/>
</dbReference>
<dbReference type="Gene3D" id="3.30.470.20">
    <property type="entry name" value="ATP-grasp fold, B domain"/>
    <property type="match status" value="1"/>
</dbReference>
<dbReference type="GO" id="GO:0005737">
    <property type="term" value="C:cytoplasm"/>
    <property type="evidence" value="ECO:0007669"/>
    <property type="project" value="TreeGrafter"/>
</dbReference>
<dbReference type="OrthoDB" id="33241at2157"/>
<keyword evidence="5" id="KW-0479">Metal-binding</keyword>
<evidence type="ECO:0000256" key="7">
    <source>
        <dbReference type="ARBA" id="ARBA00022840"/>
    </source>
</evidence>
<dbReference type="GO" id="GO:0009085">
    <property type="term" value="P:lysine biosynthetic process"/>
    <property type="evidence" value="ECO:0007669"/>
    <property type="project" value="InterPro"/>
</dbReference>
<keyword evidence="6 10" id="KW-0547">Nucleotide-binding</keyword>
<dbReference type="FunFam" id="3.30.1490.20:FF:000025">
    <property type="entry name" value="Alpha-aminoadipate--LysW ligase LysX protein"/>
    <property type="match status" value="1"/>
</dbReference>
<proteinExistence type="inferred from homology"/>
<dbReference type="Pfam" id="PF08443">
    <property type="entry name" value="RimK"/>
    <property type="match status" value="1"/>
</dbReference>
<organism evidence="12 13">
    <name type="scientific">Sulfolobus acidocaldarius</name>
    <dbReference type="NCBI Taxonomy" id="2285"/>
    <lineage>
        <taxon>Archaea</taxon>
        <taxon>Thermoproteota</taxon>
        <taxon>Thermoprotei</taxon>
        <taxon>Sulfolobales</taxon>
        <taxon>Sulfolobaceae</taxon>
        <taxon>Sulfolobus</taxon>
    </lineage>
</organism>
<comment type="cofactor">
    <cofactor evidence="1">
        <name>Mg(2+)</name>
        <dbReference type="ChEBI" id="CHEBI:18420"/>
    </cofactor>
</comment>
<accession>A0A0U2WZV0</accession>
<dbReference type="PaxDb" id="1435377-SUSAZ_03380"/>
<evidence type="ECO:0000256" key="9">
    <source>
        <dbReference type="ARBA" id="ARBA00029440"/>
    </source>
</evidence>
<dbReference type="STRING" id="1435377.SUSAZ_03380"/>
<dbReference type="GO" id="GO:0005524">
    <property type="term" value="F:ATP binding"/>
    <property type="evidence" value="ECO:0007669"/>
    <property type="project" value="UniProtKB-UniRule"/>
</dbReference>
<dbReference type="SUPFAM" id="SSF52440">
    <property type="entry name" value="PreATP-grasp domain"/>
    <property type="match status" value="1"/>
</dbReference>
<comment type="similarity">
    <text evidence="2">Belongs to the RimK family. LysX subfamily.</text>
</comment>
<evidence type="ECO:0000256" key="2">
    <source>
        <dbReference type="ARBA" id="ARBA00006239"/>
    </source>
</evidence>
<dbReference type="GeneID" id="14551272"/>
<dbReference type="Gene3D" id="3.40.50.20">
    <property type="match status" value="1"/>
</dbReference>